<evidence type="ECO:0000256" key="2">
    <source>
        <dbReference type="ARBA" id="ARBA00022490"/>
    </source>
</evidence>
<feature type="region of interest" description="Disordered" evidence="5">
    <location>
        <begin position="203"/>
        <end position="226"/>
    </location>
</feature>
<evidence type="ECO:0000313" key="10">
    <source>
        <dbReference type="Proteomes" id="UP000019149"/>
    </source>
</evidence>
<dbReference type="STRING" id="6210.W6UU22"/>
<comment type="subcellular location">
    <subcellularLocation>
        <location evidence="1">Cytoplasm</location>
    </subcellularLocation>
</comment>
<dbReference type="Pfam" id="PF00789">
    <property type="entry name" value="UBX"/>
    <property type="match status" value="1"/>
</dbReference>
<feature type="domain" description="UBA" evidence="6">
    <location>
        <begin position="1"/>
        <end position="40"/>
    </location>
</feature>
<evidence type="ECO:0000256" key="1">
    <source>
        <dbReference type="ARBA" id="ARBA00004496"/>
    </source>
</evidence>
<keyword evidence="4" id="KW-0862">Zinc</keyword>
<keyword evidence="4" id="KW-0863">Zinc-finger</keyword>
<dbReference type="SMART" id="SM00166">
    <property type="entry name" value="UBX"/>
    <property type="match status" value="1"/>
</dbReference>
<evidence type="ECO:0000256" key="5">
    <source>
        <dbReference type="SAM" id="MobiDB-lite"/>
    </source>
</evidence>
<dbReference type="InterPro" id="IPR029071">
    <property type="entry name" value="Ubiquitin-like_domsf"/>
</dbReference>
<dbReference type="PANTHER" id="PTHR46340">
    <property type="entry name" value="UBX DOMAIN-CONTAINING PROTEIN 1"/>
    <property type="match status" value="1"/>
</dbReference>
<dbReference type="PANTHER" id="PTHR46340:SF1">
    <property type="entry name" value="UBX DOMAIN-CONTAINING PROTEIN 1"/>
    <property type="match status" value="1"/>
</dbReference>
<dbReference type="Pfam" id="PF22562">
    <property type="entry name" value="UBA_7"/>
    <property type="match status" value="1"/>
</dbReference>
<dbReference type="CTD" id="36335792"/>
<dbReference type="PROSITE" id="PS00028">
    <property type="entry name" value="ZINC_FINGER_C2H2_1"/>
    <property type="match status" value="1"/>
</dbReference>
<evidence type="ECO:0000256" key="3">
    <source>
        <dbReference type="ARBA" id="ARBA00023054"/>
    </source>
</evidence>
<dbReference type="InterPro" id="IPR013087">
    <property type="entry name" value="Znf_C2H2_type"/>
</dbReference>
<keyword evidence="4" id="KW-0479">Metal-binding</keyword>
<reference evidence="9 10" key="1">
    <citation type="journal article" date="2013" name="Nat. Genet.">
        <title>The genome of the hydatid tapeworm Echinococcus granulosus.</title>
        <authorList>
            <person name="Zheng H."/>
            <person name="Zhang W."/>
            <person name="Zhang L."/>
            <person name="Zhang Z."/>
            <person name="Li J."/>
            <person name="Lu G."/>
            <person name="Zhu Y."/>
            <person name="Wang Y."/>
            <person name="Huang Y."/>
            <person name="Liu J."/>
            <person name="Kang H."/>
            <person name="Chen J."/>
            <person name="Wang L."/>
            <person name="Chen A."/>
            <person name="Yu S."/>
            <person name="Gao Z."/>
            <person name="Jin L."/>
            <person name="Gu W."/>
            <person name="Wang Z."/>
            <person name="Zhao L."/>
            <person name="Shi B."/>
            <person name="Wen H."/>
            <person name="Lin R."/>
            <person name="Jones M.K."/>
            <person name="Brejova B."/>
            <person name="Vinar T."/>
            <person name="Zhao G."/>
            <person name="McManus D.P."/>
            <person name="Chen Z."/>
            <person name="Zhou Y."/>
            <person name="Wang S."/>
        </authorList>
    </citation>
    <scope>NUCLEOTIDE SEQUENCE [LARGE SCALE GENOMIC DNA]</scope>
</reference>
<dbReference type="GeneID" id="36335792"/>
<dbReference type="GO" id="GO:0005634">
    <property type="term" value="C:nucleus"/>
    <property type="evidence" value="ECO:0007669"/>
    <property type="project" value="TreeGrafter"/>
</dbReference>
<dbReference type="RefSeq" id="XP_024356004.1">
    <property type="nucleotide sequence ID" value="XM_024489326.1"/>
</dbReference>
<dbReference type="InterPro" id="IPR001012">
    <property type="entry name" value="UBX_dom"/>
</dbReference>
<dbReference type="OMA" id="AQHFPRK"/>
<dbReference type="Gene3D" id="1.10.8.10">
    <property type="entry name" value="DNA helicase RuvA subunit, C-terminal domain"/>
    <property type="match status" value="1"/>
</dbReference>
<dbReference type="GO" id="GO:0032435">
    <property type="term" value="P:negative regulation of proteasomal ubiquitin-dependent protein catabolic process"/>
    <property type="evidence" value="ECO:0007669"/>
    <property type="project" value="TreeGrafter"/>
</dbReference>
<feature type="domain" description="C2H2-type" evidence="8">
    <location>
        <begin position="72"/>
        <end position="101"/>
    </location>
</feature>
<dbReference type="Gene3D" id="3.10.20.90">
    <property type="entry name" value="Phosphatidylinositol 3-kinase Catalytic Subunit, Chain A, domain 1"/>
    <property type="match status" value="1"/>
</dbReference>
<dbReference type="KEGG" id="egl:EGR_00077"/>
<gene>
    <name evidence="9" type="ORF">EGR_00077</name>
</gene>
<organism evidence="9 10">
    <name type="scientific">Echinococcus granulosus</name>
    <name type="common">Hydatid tapeworm</name>
    <dbReference type="NCBI Taxonomy" id="6210"/>
    <lineage>
        <taxon>Eukaryota</taxon>
        <taxon>Metazoa</taxon>
        <taxon>Spiralia</taxon>
        <taxon>Lophotrochozoa</taxon>
        <taxon>Platyhelminthes</taxon>
        <taxon>Cestoda</taxon>
        <taxon>Eucestoda</taxon>
        <taxon>Cyclophyllidea</taxon>
        <taxon>Taeniidae</taxon>
        <taxon>Echinococcus</taxon>
        <taxon>Echinococcus granulosus group</taxon>
    </lineage>
</organism>
<dbReference type="InterPro" id="IPR009060">
    <property type="entry name" value="UBA-like_sf"/>
</dbReference>
<dbReference type="PROSITE" id="PS50030">
    <property type="entry name" value="UBA"/>
    <property type="match status" value="1"/>
</dbReference>
<evidence type="ECO:0000259" key="6">
    <source>
        <dbReference type="PROSITE" id="PS50030"/>
    </source>
</evidence>
<sequence length="318" mass="36254">MDNDIDTLVQMGWKKEYAEKALSETNHQGLEAAINWIFAHPAVDSVTSQATRDDLGINISTLKTLPQVPQSFVCEECGRPLRSNDDVELHSARTGHINFKESADKLKPLTDEEKQVQMRRLEEAIVRRKMKREEEERQKCLQDEKNRRLQGKASQSAKAMFREEMMRREAEQLKRDRAEDKAYREKLLAEIEAEKAERIAKRKGVHSKEIAPAAASQREAKSPNSPAECRLQIRTPFGQPLRGTFKSSENLGAVVLYVSQNWPMHPDSTTRMTINSCEITLQTAFPNRKFGEEDLSKTLNELGLCPTAVLMARRNATF</sequence>
<name>W6UU22_ECHGR</name>
<proteinExistence type="predicted"/>
<dbReference type="OrthoDB" id="10254930at2759"/>
<dbReference type="GO" id="GO:0008270">
    <property type="term" value="F:zinc ion binding"/>
    <property type="evidence" value="ECO:0007669"/>
    <property type="project" value="UniProtKB-KW"/>
</dbReference>
<evidence type="ECO:0000259" key="7">
    <source>
        <dbReference type="PROSITE" id="PS50033"/>
    </source>
</evidence>
<keyword evidence="10" id="KW-1185">Reference proteome</keyword>
<comment type="caution">
    <text evidence="9">The sequence shown here is derived from an EMBL/GenBank/DDBJ whole genome shotgun (WGS) entry which is preliminary data.</text>
</comment>
<dbReference type="GO" id="GO:0005737">
    <property type="term" value="C:cytoplasm"/>
    <property type="evidence" value="ECO:0007669"/>
    <property type="project" value="UniProtKB-SubCell"/>
</dbReference>
<evidence type="ECO:0000256" key="4">
    <source>
        <dbReference type="PROSITE-ProRule" id="PRU00042"/>
    </source>
</evidence>
<keyword evidence="2" id="KW-0963">Cytoplasm</keyword>
<dbReference type="SUPFAM" id="SSF46934">
    <property type="entry name" value="UBA-like"/>
    <property type="match status" value="1"/>
</dbReference>
<dbReference type="EMBL" id="APAU02000001">
    <property type="protein sequence ID" value="EUB64808.1"/>
    <property type="molecule type" value="Genomic_DNA"/>
</dbReference>
<dbReference type="PROSITE" id="PS50157">
    <property type="entry name" value="ZINC_FINGER_C2H2_2"/>
    <property type="match status" value="1"/>
</dbReference>
<dbReference type="GO" id="GO:1903094">
    <property type="term" value="P:negative regulation of protein K48-linked deubiquitination"/>
    <property type="evidence" value="ECO:0007669"/>
    <property type="project" value="TreeGrafter"/>
</dbReference>
<evidence type="ECO:0000259" key="8">
    <source>
        <dbReference type="PROSITE" id="PS50157"/>
    </source>
</evidence>
<keyword evidence="3" id="KW-0175">Coiled coil</keyword>
<accession>W6UU22</accession>
<dbReference type="SUPFAM" id="SSF54236">
    <property type="entry name" value="Ubiquitin-like"/>
    <property type="match status" value="1"/>
</dbReference>
<protein>
    <submittedName>
        <fullName evidence="9">UBX domain-containing protein 1-A</fullName>
    </submittedName>
</protein>
<dbReference type="PROSITE" id="PS50033">
    <property type="entry name" value="UBX"/>
    <property type="match status" value="1"/>
</dbReference>
<dbReference type="GO" id="GO:0031397">
    <property type="term" value="P:negative regulation of protein ubiquitination"/>
    <property type="evidence" value="ECO:0007669"/>
    <property type="project" value="TreeGrafter"/>
</dbReference>
<dbReference type="Proteomes" id="UP000019149">
    <property type="component" value="Unassembled WGS sequence"/>
</dbReference>
<dbReference type="InterPro" id="IPR015940">
    <property type="entry name" value="UBA"/>
</dbReference>
<feature type="domain" description="UBX" evidence="7">
    <location>
        <begin position="224"/>
        <end position="312"/>
    </location>
</feature>
<evidence type="ECO:0000313" key="9">
    <source>
        <dbReference type="EMBL" id="EUB64808.1"/>
    </source>
</evidence>
<dbReference type="AlphaFoldDB" id="W6UU22"/>
<dbReference type="GO" id="GO:0036435">
    <property type="term" value="F:K48-linked polyubiquitin modification-dependent protein binding"/>
    <property type="evidence" value="ECO:0007669"/>
    <property type="project" value="TreeGrafter"/>
</dbReference>